<evidence type="ECO:0000313" key="1">
    <source>
        <dbReference type="EMBL" id="DAE92320.1"/>
    </source>
</evidence>
<dbReference type="EMBL" id="BK057797">
    <property type="protein sequence ID" value="DAE92320.1"/>
    <property type="molecule type" value="Genomic_DNA"/>
</dbReference>
<proteinExistence type="predicted"/>
<reference evidence="1" key="1">
    <citation type="journal article" date="2021" name="Proc. Natl. Acad. Sci. U.S.A.">
        <title>A Catalog of Tens of Thousands of Viruses from Human Metagenomes Reveals Hidden Associations with Chronic Diseases.</title>
        <authorList>
            <person name="Tisza M.J."/>
            <person name="Buck C.B."/>
        </authorList>
    </citation>
    <scope>NUCLEOTIDE SEQUENCE</scope>
    <source>
        <strain evidence="1">CtLoY15</strain>
    </source>
</reference>
<organism evidence="1">
    <name type="scientific">Siphoviridae sp. ctLoY15</name>
    <dbReference type="NCBI Taxonomy" id="2827570"/>
    <lineage>
        <taxon>Viruses</taxon>
        <taxon>Duplodnaviria</taxon>
        <taxon>Heunggongvirae</taxon>
        <taxon>Uroviricota</taxon>
        <taxon>Caudoviricetes</taxon>
    </lineage>
</organism>
<name>A0A8S5RS31_9CAUD</name>
<accession>A0A8S5RS31</accession>
<sequence length="46" mass="5287">MSYANIMLYSSVIPSYDYDKKDKKSPHKKETPTNYGAFVSKLKALQ</sequence>
<protein>
    <submittedName>
        <fullName evidence="1">Uncharacterized protein</fullName>
    </submittedName>
</protein>